<dbReference type="GO" id="GO:0008080">
    <property type="term" value="F:N-acetyltransferase activity"/>
    <property type="evidence" value="ECO:0007669"/>
    <property type="project" value="InterPro"/>
</dbReference>
<dbReference type="InterPro" id="IPR000182">
    <property type="entry name" value="GNAT_dom"/>
</dbReference>
<evidence type="ECO:0000313" key="6">
    <source>
        <dbReference type="Proteomes" id="UP000466794"/>
    </source>
</evidence>
<keyword evidence="2" id="KW-0012">Acyltransferase</keyword>
<evidence type="ECO:0000256" key="3">
    <source>
        <dbReference type="SAM" id="MobiDB-lite"/>
    </source>
</evidence>
<dbReference type="PANTHER" id="PTHR43877">
    <property type="entry name" value="AMINOALKYLPHOSPHONATE N-ACETYLTRANSFERASE-RELATED-RELATED"/>
    <property type="match status" value="1"/>
</dbReference>
<dbReference type="GO" id="GO:0005840">
    <property type="term" value="C:ribosome"/>
    <property type="evidence" value="ECO:0007669"/>
    <property type="project" value="UniProtKB-KW"/>
</dbReference>
<dbReference type="Pfam" id="PF00583">
    <property type="entry name" value="Acetyltransf_1"/>
    <property type="match status" value="1"/>
</dbReference>
<dbReference type="Proteomes" id="UP000466794">
    <property type="component" value="Unassembled WGS sequence"/>
</dbReference>
<keyword evidence="5" id="KW-0689">Ribosomal protein</keyword>
<proteinExistence type="predicted"/>
<dbReference type="SUPFAM" id="SSF55729">
    <property type="entry name" value="Acyl-CoA N-acyltransferases (Nat)"/>
    <property type="match status" value="1"/>
</dbReference>
<gene>
    <name evidence="5" type="primary">rimI</name>
    <name evidence="5" type="ORF">GPX89_16655</name>
</gene>
<dbReference type="AlphaFoldDB" id="A0A7K1UWV7"/>
<dbReference type="Gene3D" id="3.40.630.30">
    <property type="match status" value="1"/>
</dbReference>
<accession>A0A7K1UWV7</accession>
<dbReference type="RefSeq" id="WP_157388485.1">
    <property type="nucleotide sequence ID" value="NZ_WRPP01000003.1"/>
</dbReference>
<evidence type="ECO:0000256" key="1">
    <source>
        <dbReference type="ARBA" id="ARBA00022679"/>
    </source>
</evidence>
<dbReference type="CDD" id="cd04301">
    <property type="entry name" value="NAT_SF"/>
    <property type="match status" value="1"/>
</dbReference>
<dbReference type="InterPro" id="IPR006464">
    <property type="entry name" value="AcTrfase_RimI/Ard1"/>
</dbReference>
<dbReference type="PROSITE" id="PS51186">
    <property type="entry name" value="GNAT"/>
    <property type="match status" value="1"/>
</dbReference>
<sequence>MTIRIEPMRPADVSRCAELEQVLFPEDDPWHEVSFLSELAGPHNRYITARDAGGRMVGYAGIALLGTADHPEAEVHTIGVDPDCHRQGVGTLLLEALLLEAGRRGGPVFLEVRTDNAPAITLYEKHGFHIIGLRKNYYQPSGADAYTMRRPDMAGSFNRHRPQDGFTTDAEVSS</sequence>
<keyword evidence="1 5" id="KW-0808">Transferase</keyword>
<organism evidence="5 6">
    <name type="scientific">Nocardia terrae</name>
    <dbReference type="NCBI Taxonomy" id="2675851"/>
    <lineage>
        <taxon>Bacteria</taxon>
        <taxon>Bacillati</taxon>
        <taxon>Actinomycetota</taxon>
        <taxon>Actinomycetes</taxon>
        <taxon>Mycobacteriales</taxon>
        <taxon>Nocardiaceae</taxon>
        <taxon>Nocardia</taxon>
    </lineage>
</organism>
<reference evidence="5 6" key="1">
    <citation type="submission" date="2019-12" db="EMBL/GenBank/DDBJ databases">
        <title>Nocardia sp. nov. ET3-3 isolated from soil.</title>
        <authorList>
            <person name="Kanchanasin P."/>
            <person name="Tanasupawat S."/>
            <person name="Yuki M."/>
            <person name="Kudo T."/>
        </authorList>
    </citation>
    <scope>NUCLEOTIDE SEQUENCE [LARGE SCALE GENOMIC DNA]</scope>
    <source>
        <strain evidence="5 6">ET3-3</strain>
    </source>
</reference>
<comment type="caution">
    <text evidence="5">The sequence shown here is derived from an EMBL/GenBank/DDBJ whole genome shotgun (WGS) entry which is preliminary data.</text>
</comment>
<feature type="region of interest" description="Disordered" evidence="3">
    <location>
        <begin position="153"/>
        <end position="174"/>
    </location>
</feature>
<dbReference type="InterPro" id="IPR016181">
    <property type="entry name" value="Acyl_CoA_acyltransferase"/>
</dbReference>
<keyword evidence="6" id="KW-1185">Reference proteome</keyword>
<evidence type="ECO:0000313" key="5">
    <source>
        <dbReference type="EMBL" id="MVU78870.1"/>
    </source>
</evidence>
<feature type="domain" description="N-acetyltransferase" evidence="4">
    <location>
        <begin position="3"/>
        <end position="153"/>
    </location>
</feature>
<protein>
    <submittedName>
        <fullName evidence="5">Ribosomal protein S18-alanine N-acetyltransferase</fullName>
    </submittedName>
</protein>
<dbReference type="NCBIfam" id="TIGR01575">
    <property type="entry name" value="rimI"/>
    <property type="match status" value="1"/>
</dbReference>
<dbReference type="EMBL" id="WRPP01000003">
    <property type="protein sequence ID" value="MVU78870.1"/>
    <property type="molecule type" value="Genomic_DNA"/>
</dbReference>
<keyword evidence="5" id="KW-0687">Ribonucleoprotein</keyword>
<evidence type="ECO:0000256" key="2">
    <source>
        <dbReference type="ARBA" id="ARBA00023315"/>
    </source>
</evidence>
<dbReference type="InterPro" id="IPR050832">
    <property type="entry name" value="Bact_Acetyltransf"/>
</dbReference>
<name>A0A7K1UWV7_9NOCA</name>
<evidence type="ECO:0000259" key="4">
    <source>
        <dbReference type="PROSITE" id="PS51186"/>
    </source>
</evidence>